<protein>
    <submittedName>
        <fullName evidence="2">ABC-type transport auxiliary lipoprotein family protein</fullName>
    </submittedName>
</protein>
<evidence type="ECO:0000313" key="3">
    <source>
        <dbReference type="Proteomes" id="UP001501523"/>
    </source>
</evidence>
<evidence type="ECO:0000313" key="2">
    <source>
        <dbReference type="EMBL" id="GAA0707474.1"/>
    </source>
</evidence>
<keyword evidence="2" id="KW-0449">Lipoprotein</keyword>
<dbReference type="Gene3D" id="3.40.50.10610">
    <property type="entry name" value="ABC-type transport auxiliary lipoprotein component"/>
    <property type="match status" value="1"/>
</dbReference>
<comment type="caution">
    <text evidence="2">The sequence shown here is derived from an EMBL/GenBank/DDBJ whole genome shotgun (WGS) entry which is preliminary data.</text>
</comment>
<reference evidence="2 3" key="1">
    <citation type="journal article" date="2019" name="Int. J. Syst. Evol. Microbiol.">
        <title>The Global Catalogue of Microorganisms (GCM) 10K type strain sequencing project: providing services to taxonomists for standard genome sequencing and annotation.</title>
        <authorList>
            <consortium name="The Broad Institute Genomics Platform"/>
            <consortium name="The Broad Institute Genome Sequencing Center for Infectious Disease"/>
            <person name="Wu L."/>
            <person name="Ma J."/>
        </authorList>
    </citation>
    <scope>NUCLEOTIDE SEQUENCE [LARGE SCALE GENOMIC DNA]</scope>
    <source>
        <strain evidence="2 3">JCM 15421</strain>
    </source>
</reference>
<name>A0ABN1ICW2_9GAMM</name>
<feature type="domain" description="ABC-type transport auxiliary lipoprotein component" evidence="1">
    <location>
        <begin position="39"/>
        <end position="189"/>
    </location>
</feature>
<gene>
    <name evidence="2" type="ORF">GCM10009105_06250</name>
</gene>
<dbReference type="RefSeq" id="WP_343787068.1">
    <property type="nucleotide sequence ID" value="NZ_BAAAEU010000003.1"/>
</dbReference>
<dbReference type="InterPro" id="IPR005586">
    <property type="entry name" value="ABC_trans_aux"/>
</dbReference>
<dbReference type="SUPFAM" id="SSF159594">
    <property type="entry name" value="XCC0632-like"/>
    <property type="match status" value="1"/>
</dbReference>
<proteinExistence type="predicted"/>
<accession>A0ABN1ICW2</accession>
<dbReference type="Proteomes" id="UP001501523">
    <property type="component" value="Unassembled WGS sequence"/>
</dbReference>
<dbReference type="EMBL" id="BAAAEU010000003">
    <property type="protein sequence ID" value="GAA0707474.1"/>
    <property type="molecule type" value="Genomic_DNA"/>
</dbReference>
<organism evidence="2 3">
    <name type="scientific">Dokdonella soli</name>
    <dbReference type="NCBI Taxonomy" id="529810"/>
    <lineage>
        <taxon>Bacteria</taxon>
        <taxon>Pseudomonadati</taxon>
        <taxon>Pseudomonadota</taxon>
        <taxon>Gammaproteobacteria</taxon>
        <taxon>Lysobacterales</taxon>
        <taxon>Rhodanobacteraceae</taxon>
        <taxon>Dokdonella</taxon>
    </lineage>
</organism>
<keyword evidence="3" id="KW-1185">Reference proteome</keyword>
<sequence>MNIRRFFLPLLFALPVAGCSSLLNVQRQPFTIYSPNLDAAATPAAGPRVDWQLAVETPLASDVLDSARIAVMPTPGVLEVFPAARWRDPAPALLRSLVVQGFENSGRIVGVGSAASGLRADYALSIGLHDFQLELRAGTPHAVVRFQAQVRDYTSNRVLATRAFAEDAPAAGTDAGNAFAAFEVALNKIIPELVDWTLREGEAAHTKAPGA</sequence>
<dbReference type="Pfam" id="PF03886">
    <property type="entry name" value="ABC_trans_aux"/>
    <property type="match status" value="1"/>
</dbReference>
<evidence type="ECO:0000259" key="1">
    <source>
        <dbReference type="Pfam" id="PF03886"/>
    </source>
</evidence>